<evidence type="ECO:0000313" key="1">
    <source>
        <dbReference type="EMBL" id="MFC3759365.1"/>
    </source>
</evidence>
<protein>
    <submittedName>
        <fullName evidence="1">ADP-ribosylglycohydrolase family protein</fullName>
    </submittedName>
</protein>
<sequence length="458" mass="49883">MTTKYTYLPTVLDHEIAQRRVSGFDVSAIEKELANQSEITPALARELLTRLAELEAPEDWPYVEPSTLEGIQAELPASASTARLGLADLRDRLEAAWLGRSAGNCLGKPVEDGGRWNSESITVYLRRSGNYPINDYLRRLDPMPDGLELCDAWAESTKGRIKYVPRDDDLDYTLLGLHILQTHGFGYSTGDVAKEWLLRLPFHLTYSAERSTYRNLVNGVPAEECAVNDNPYREWSGAQMRGDIFGYVCAGRPRAAAMLSYPDASLTHVGNGIYAELWAAALVAASFTATSLRDAVLESFNHVPQRSRLAEALRWTLAVADSGVEWENAITQLLERYAQYHWRHAVPNAAVCALSLLYAEDDYTRAIGLAVQSGLDADTNGATAGSAAGAFSGRAGIPPHWTAPFGDTLRSGLAGFDRTSIRSLAEQTFALARASLTRAAPTTVVTTPATDPGTARAS</sequence>
<dbReference type="InterPro" id="IPR036705">
    <property type="entry name" value="Ribosyl_crysJ1_sf"/>
</dbReference>
<evidence type="ECO:0000313" key="2">
    <source>
        <dbReference type="Proteomes" id="UP001595699"/>
    </source>
</evidence>
<gene>
    <name evidence="1" type="ORF">ACFOUW_00805</name>
</gene>
<dbReference type="Gene3D" id="1.10.4080.10">
    <property type="entry name" value="ADP-ribosylation/Crystallin J1"/>
    <property type="match status" value="1"/>
</dbReference>
<organism evidence="1 2">
    <name type="scientific">Tenggerimyces flavus</name>
    <dbReference type="NCBI Taxonomy" id="1708749"/>
    <lineage>
        <taxon>Bacteria</taxon>
        <taxon>Bacillati</taxon>
        <taxon>Actinomycetota</taxon>
        <taxon>Actinomycetes</taxon>
        <taxon>Propionibacteriales</taxon>
        <taxon>Nocardioidaceae</taxon>
        <taxon>Tenggerimyces</taxon>
    </lineage>
</organism>
<comment type="caution">
    <text evidence="1">The sequence shown here is derived from an EMBL/GenBank/DDBJ whole genome shotgun (WGS) entry which is preliminary data.</text>
</comment>
<dbReference type="InterPro" id="IPR005502">
    <property type="entry name" value="Ribosyl_crysJ1"/>
</dbReference>
<dbReference type="EMBL" id="JBHRZH010000001">
    <property type="protein sequence ID" value="MFC3759365.1"/>
    <property type="molecule type" value="Genomic_DNA"/>
</dbReference>
<dbReference type="Proteomes" id="UP001595699">
    <property type="component" value="Unassembled WGS sequence"/>
</dbReference>
<dbReference type="RefSeq" id="WP_205122238.1">
    <property type="nucleotide sequence ID" value="NZ_JAFBCM010000001.1"/>
</dbReference>
<name>A0ABV7Y2G2_9ACTN</name>
<reference evidence="2" key="1">
    <citation type="journal article" date="2019" name="Int. J. Syst. Evol. Microbiol.">
        <title>The Global Catalogue of Microorganisms (GCM) 10K type strain sequencing project: providing services to taxonomists for standard genome sequencing and annotation.</title>
        <authorList>
            <consortium name="The Broad Institute Genomics Platform"/>
            <consortium name="The Broad Institute Genome Sequencing Center for Infectious Disease"/>
            <person name="Wu L."/>
            <person name="Ma J."/>
        </authorList>
    </citation>
    <scope>NUCLEOTIDE SEQUENCE [LARGE SCALE GENOMIC DNA]</scope>
    <source>
        <strain evidence="2">CGMCC 4.7241</strain>
    </source>
</reference>
<proteinExistence type="predicted"/>
<keyword evidence="2" id="KW-1185">Reference proteome</keyword>
<dbReference type="SUPFAM" id="SSF101478">
    <property type="entry name" value="ADP-ribosylglycohydrolase"/>
    <property type="match status" value="1"/>
</dbReference>
<dbReference type="Pfam" id="PF03747">
    <property type="entry name" value="ADP_ribosyl_GH"/>
    <property type="match status" value="1"/>
</dbReference>
<accession>A0ABV7Y2G2</accession>